<dbReference type="RefSeq" id="WP_087158132.1">
    <property type="nucleotide sequence ID" value="NZ_NFKM01000002.1"/>
</dbReference>
<name>A0A1Y4M0J4_9FIRM</name>
<keyword evidence="2" id="KW-1185">Reference proteome</keyword>
<evidence type="ECO:0008006" key="3">
    <source>
        <dbReference type="Google" id="ProtNLM"/>
    </source>
</evidence>
<dbReference type="AlphaFoldDB" id="A0A1Y4M0J4"/>
<accession>A0A1Y4M0J4</accession>
<protein>
    <recommendedName>
        <fullName evidence="3">Terminase</fullName>
    </recommendedName>
</protein>
<dbReference type="Gene3D" id="3.40.50.300">
    <property type="entry name" value="P-loop containing nucleotide triphosphate hydrolases"/>
    <property type="match status" value="1"/>
</dbReference>
<dbReference type="Proteomes" id="UP000195447">
    <property type="component" value="Unassembled WGS sequence"/>
</dbReference>
<comment type="caution">
    <text evidence="1">The sequence shown here is derived from an EMBL/GenBank/DDBJ whole genome shotgun (WGS) entry which is preliminary data.</text>
</comment>
<dbReference type="EMBL" id="NFKM01000002">
    <property type="protein sequence ID" value="OUP61690.1"/>
    <property type="molecule type" value="Genomic_DNA"/>
</dbReference>
<dbReference type="Gene3D" id="3.30.420.240">
    <property type="match status" value="1"/>
</dbReference>
<sequence length="525" mass="59103">MNSIQEKVVKLCESAEPKENLEKWTRGYIPKHYKRINIEMSEAKRLAMKGAIEATTCFETNLYFTQAVIFGAVIEHYETHKYNQIVVVTTSQYGKSYLMGQIAIYIGANGHTLQVAAGTEATTRIIMGHVTKHIQNAHQDIKSKLLVDNQDKIEKLQTSVSKEKLSFKGGGSIESITLGASSSDAKKSNQAIGRGGDYMLDEAGLVPNEAYVEIGRREFSNVDGEKDLLIEISNPHHEGMFYDKLTEENPPEDTLIIWMDVRTAIEEGRIRNTQQVVQSDFFKVQSTCQRYFLCELENYSDESMFSNIRLDDSTLQDGFTYFLGVDSAYKGKDNIDVCLACMDLYKNVRILDIITIDKGKWVDGKTSDKIIKSILRIQRRTKAKVICVDIGWGVYIVEGLAKYASDFNVVGINFGAGTTKKRKENNHYSAKYGANMRAEMYLDMQQLMDNGKLTMTTKVANILKNQMQYTKSTVKSGGKIAIIPKDEIKAKIGKSPDELDCCVLSVHSIMLYNMNGGIYVYTQNE</sequence>
<dbReference type="InterPro" id="IPR027417">
    <property type="entry name" value="P-loop_NTPase"/>
</dbReference>
<evidence type="ECO:0000313" key="1">
    <source>
        <dbReference type="EMBL" id="OUP61690.1"/>
    </source>
</evidence>
<evidence type="ECO:0000313" key="2">
    <source>
        <dbReference type="Proteomes" id="UP000195447"/>
    </source>
</evidence>
<gene>
    <name evidence="1" type="ORF">B5F14_01670</name>
</gene>
<organism evidence="1 2">
    <name type="scientific">Faecalitalea cylindroides</name>
    <dbReference type="NCBI Taxonomy" id="39483"/>
    <lineage>
        <taxon>Bacteria</taxon>
        <taxon>Bacillati</taxon>
        <taxon>Bacillota</taxon>
        <taxon>Erysipelotrichia</taxon>
        <taxon>Erysipelotrichales</taxon>
        <taxon>Erysipelotrichaceae</taxon>
        <taxon>Faecalitalea</taxon>
    </lineage>
</organism>
<reference evidence="2" key="1">
    <citation type="submission" date="2017-04" db="EMBL/GenBank/DDBJ databases">
        <title>Function of individual gut microbiota members based on whole genome sequencing of pure cultures obtained from chicken caecum.</title>
        <authorList>
            <person name="Medvecky M."/>
            <person name="Cejkova D."/>
            <person name="Polansky O."/>
            <person name="Karasova D."/>
            <person name="Kubasova T."/>
            <person name="Cizek A."/>
            <person name="Rychlik I."/>
        </authorList>
    </citation>
    <scope>NUCLEOTIDE SEQUENCE [LARGE SCALE GENOMIC DNA]</scope>
    <source>
        <strain evidence="2">An178</strain>
    </source>
</reference>
<proteinExistence type="predicted"/>